<protein>
    <recommendedName>
        <fullName evidence="2">carnosine N-methyltransferase</fullName>
        <ecNumber evidence="2">2.1.1.22</ecNumber>
    </recommendedName>
</protein>
<dbReference type="GO" id="GO:0030735">
    <property type="term" value="F:carnosine N-methyltransferase activity"/>
    <property type="evidence" value="ECO:0007669"/>
    <property type="project" value="UniProtKB-EC"/>
</dbReference>
<dbReference type="AlphaFoldDB" id="A0A165HZR1"/>
<dbReference type="InterPro" id="IPR029063">
    <property type="entry name" value="SAM-dependent_MTases_sf"/>
</dbReference>
<evidence type="ECO:0000313" key="7">
    <source>
        <dbReference type="EMBL" id="KZT59955.1"/>
    </source>
</evidence>
<dbReference type="PANTHER" id="PTHR12303:SF6">
    <property type="entry name" value="CARNOSINE N-METHYLTRANSFERASE"/>
    <property type="match status" value="1"/>
</dbReference>
<keyword evidence="5" id="KW-0949">S-adenosyl-L-methionine</keyword>
<dbReference type="STRING" id="1353952.A0A165HZR1"/>
<evidence type="ECO:0000256" key="3">
    <source>
        <dbReference type="ARBA" id="ARBA00022603"/>
    </source>
</evidence>
<dbReference type="EMBL" id="KV423935">
    <property type="protein sequence ID" value="KZT59955.1"/>
    <property type="molecule type" value="Genomic_DNA"/>
</dbReference>
<gene>
    <name evidence="7" type="ORF">CALCODRAFT_466079</name>
</gene>
<evidence type="ECO:0000256" key="5">
    <source>
        <dbReference type="ARBA" id="ARBA00022691"/>
    </source>
</evidence>
<evidence type="ECO:0000256" key="1">
    <source>
        <dbReference type="ARBA" id="ARBA00010086"/>
    </source>
</evidence>
<name>A0A165HZR1_9BASI</name>
<comment type="similarity">
    <text evidence="1">Belongs to the carnosine N-methyltransferase family.</text>
</comment>
<dbReference type="Gene3D" id="3.40.50.150">
    <property type="entry name" value="Vaccinia Virus protein VP39"/>
    <property type="match status" value="1"/>
</dbReference>
<dbReference type="Pfam" id="PF07942">
    <property type="entry name" value="CARME"/>
    <property type="match status" value="1"/>
</dbReference>
<accession>A0A165HZR1</accession>
<dbReference type="PANTHER" id="PTHR12303">
    <property type="entry name" value="CARNOSINE N-METHYLTRANSFERASE"/>
    <property type="match status" value="1"/>
</dbReference>
<keyword evidence="8" id="KW-1185">Reference proteome</keyword>
<evidence type="ECO:0000256" key="6">
    <source>
        <dbReference type="SAM" id="MobiDB-lite"/>
    </source>
</evidence>
<dbReference type="FunCoup" id="A0A165HZR1">
    <property type="interactions" value="201"/>
</dbReference>
<reference evidence="7 8" key="1">
    <citation type="journal article" date="2016" name="Mol. Biol. Evol.">
        <title>Comparative Genomics of Early-Diverging Mushroom-Forming Fungi Provides Insights into the Origins of Lignocellulose Decay Capabilities.</title>
        <authorList>
            <person name="Nagy L.G."/>
            <person name="Riley R."/>
            <person name="Tritt A."/>
            <person name="Adam C."/>
            <person name="Daum C."/>
            <person name="Floudas D."/>
            <person name="Sun H."/>
            <person name="Yadav J.S."/>
            <person name="Pangilinan J."/>
            <person name="Larsson K.H."/>
            <person name="Matsuura K."/>
            <person name="Barry K."/>
            <person name="Labutti K."/>
            <person name="Kuo R."/>
            <person name="Ohm R.A."/>
            <person name="Bhattacharya S.S."/>
            <person name="Shirouzu T."/>
            <person name="Yoshinaga Y."/>
            <person name="Martin F.M."/>
            <person name="Grigoriev I.V."/>
            <person name="Hibbett D.S."/>
        </authorList>
    </citation>
    <scope>NUCLEOTIDE SEQUENCE [LARGE SCALE GENOMIC DNA]</scope>
    <source>
        <strain evidence="7 8">HHB12733</strain>
    </source>
</reference>
<dbReference type="Proteomes" id="UP000076842">
    <property type="component" value="Unassembled WGS sequence"/>
</dbReference>
<sequence length="425" mass="48078">MSGHGPSAEDVAEEQAHFRQVVTTFRQYRQYSLSANTRRRKDFYSLPIPHQKLLKEIGWYQKLGDVDDAILSNADFLEEIVDNTEIFSGSVDEPVGGDADMAGEHGDEHAGPADAHFHDAHTHEHGSHAHSHGPHSHGHPHAHERVVGSSSVPAHEHRQKVSEPDMDKLRSTLKQFVRDWSAEGQKERDETYGPILDALEEQFKDLPEERRADVQVLVPGAGLGRLTWEVINRGFSCQGNEFSYFMLLSSFFILNRTTATNQWSIYPHIHSFSNLQNSASLLQPVMIPDVIPGNRKPGPDFSQVAGDFEEVYGLRQEDQAQAWDAVLTCFFIDTAKNIVSYLEILHHLLAPGGVWINFGPLLWHFENNHTKDISIELNLDEIKVLAEKIGFKIEKEKLVRTTYVGHPDSMLHHVYDCAFWTATKI</sequence>
<evidence type="ECO:0000313" key="8">
    <source>
        <dbReference type="Proteomes" id="UP000076842"/>
    </source>
</evidence>
<dbReference type="OrthoDB" id="978at2759"/>
<feature type="compositionally biased region" description="Basic and acidic residues" evidence="6">
    <location>
        <begin position="154"/>
        <end position="165"/>
    </location>
</feature>
<feature type="region of interest" description="Disordered" evidence="6">
    <location>
        <begin position="88"/>
        <end position="165"/>
    </location>
</feature>
<feature type="compositionally biased region" description="Basic residues" evidence="6">
    <location>
        <begin position="128"/>
        <end position="140"/>
    </location>
</feature>
<proteinExistence type="inferred from homology"/>
<dbReference type="GO" id="GO:0032259">
    <property type="term" value="P:methylation"/>
    <property type="evidence" value="ECO:0007669"/>
    <property type="project" value="UniProtKB-KW"/>
</dbReference>
<dbReference type="EC" id="2.1.1.22" evidence="2"/>
<evidence type="ECO:0000256" key="4">
    <source>
        <dbReference type="ARBA" id="ARBA00022679"/>
    </source>
</evidence>
<dbReference type="InterPro" id="IPR012901">
    <property type="entry name" value="CARME"/>
</dbReference>
<dbReference type="InParanoid" id="A0A165HZR1"/>
<dbReference type="SUPFAM" id="SSF53335">
    <property type="entry name" value="S-adenosyl-L-methionine-dependent methyltransferases"/>
    <property type="match status" value="1"/>
</dbReference>
<keyword evidence="4" id="KW-0808">Transferase</keyword>
<evidence type="ECO:0000256" key="2">
    <source>
        <dbReference type="ARBA" id="ARBA00012003"/>
    </source>
</evidence>
<organism evidence="7 8">
    <name type="scientific">Calocera cornea HHB12733</name>
    <dbReference type="NCBI Taxonomy" id="1353952"/>
    <lineage>
        <taxon>Eukaryota</taxon>
        <taxon>Fungi</taxon>
        <taxon>Dikarya</taxon>
        <taxon>Basidiomycota</taxon>
        <taxon>Agaricomycotina</taxon>
        <taxon>Dacrymycetes</taxon>
        <taxon>Dacrymycetales</taxon>
        <taxon>Dacrymycetaceae</taxon>
        <taxon>Calocera</taxon>
    </lineage>
</organism>
<feature type="compositionally biased region" description="Basic and acidic residues" evidence="6">
    <location>
        <begin position="102"/>
        <end position="127"/>
    </location>
</feature>
<keyword evidence="3" id="KW-0489">Methyltransferase</keyword>
<dbReference type="SMART" id="SM01296">
    <property type="entry name" value="N2227"/>
    <property type="match status" value="1"/>
</dbReference>